<protein>
    <submittedName>
        <fullName evidence="2">Uncharacterized protein</fullName>
    </submittedName>
</protein>
<accession>A0A5N5SPI0</accession>
<comment type="caution">
    <text evidence="2">The sequence shown here is derived from an EMBL/GenBank/DDBJ whole genome shotgun (WGS) entry which is preliminary data.</text>
</comment>
<keyword evidence="3" id="KW-1185">Reference proteome</keyword>
<feature type="region of interest" description="Disordered" evidence="1">
    <location>
        <begin position="138"/>
        <end position="168"/>
    </location>
</feature>
<reference evidence="2 3" key="1">
    <citation type="journal article" date="2019" name="PLoS Biol.">
        <title>Sex chromosomes control vertical transmission of feminizing Wolbachia symbionts in an isopod.</title>
        <authorList>
            <person name="Becking T."/>
            <person name="Chebbi M.A."/>
            <person name="Giraud I."/>
            <person name="Moumen B."/>
            <person name="Laverre T."/>
            <person name="Caubet Y."/>
            <person name="Peccoud J."/>
            <person name="Gilbert C."/>
            <person name="Cordaux R."/>
        </authorList>
    </citation>
    <scope>NUCLEOTIDE SEQUENCE [LARGE SCALE GENOMIC DNA]</scope>
    <source>
        <strain evidence="2">ANa2</strain>
        <tissue evidence="2">Whole body excluding digestive tract and cuticle</tissue>
    </source>
</reference>
<evidence type="ECO:0000313" key="3">
    <source>
        <dbReference type="Proteomes" id="UP000326759"/>
    </source>
</evidence>
<gene>
    <name evidence="2" type="ORF">Anas_06766</name>
</gene>
<dbReference type="Proteomes" id="UP000326759">
    <property type="component" value="Unassembled WGS sequence"/>
</dbReference>
<dbReference type="AlphaFoldDB" id="A0A5N5SPI0"/>
<feature type="compositionally biased region" description="Polar residues" evidence="1">
    <location>
        <begin position="153"/>
        <end position="168"/>
    </location>
</feature>
<evidence type="ECO:0000313" key="2">
    <source>
        <dbReference type="EMBL" id="KAB7495991.1"/>
    </source>
</evidence>
<organism evidence="2 3">
    <name type="scientific">Armadillidium nasatum</name>
    <dbReference type="NCBI Taxonomy" id="96803"/>
    <lineage>
        <taxon>Eukaryota</taxon>
        <taxon>Metazoa</taxon>
        <taxon>Ecdysozoa</taxon>
        <taxon>Arthropoda</taxon>
        <taxon>Crustacea</taxon>
        <taxon>Multicrustacea</taxon>
        <taxon>Malacostraca</taxon>
        <taxon>Eumalacostraca</taxon>
        <taxon>Peracarida</taxon>
        <taxon>Isopoda</taxon>
        <taxon>Oniscidea</taxon>
        <taxon>Crinocheta</taxon>
        <taxon>Armadillidiidae</taxon>
        <taxon>Armadillidium</taxon>
    </lineage>
</organism>
<sequence length="210" mass="23785">MPSMSCFYNKIKKSLVLSLQLMTHYQNKILDRIDASVGEDEPKEKNVFDTLKVILKKVKHEVNSDTQGGSSDDDSKFSFKLDSTNDIEHNLVNETPIKLSDENVLVESQQNTTDKSKLKATDSDMALDLIDVSTRDSFDNSQSLKKGKEDNTKLFNTPKPSSEQQEQVTGKLTFNTIFESLYDAIAKMNIFYLDVSNHRDSSSVKMKLKN</sequence>
<dbReference type="EMBL" id="SEYY01021865">
    <property type="protein sequence ID" value="KAB7495991.1"/>
    <property type="molecule type" value="Genomic_DNA"/>
</dbReference>
<name>A0A5N5SPI0_9CRUS</name>
<proteinExistence type="predicted"/>
<evidence type="ECO:0000256" key="1">
    <source>
        <dbReference type="SAM" id="MobiDB-lite"/>
    </source>
</evidence>